<comment type="caution">
    <text evidence="1">The sequence shown here is derived from an EMBL/GenBank/DDBJ whole genome shotgun (WGS) entry which is preliminary data.</text>
</comment>
<dbReference type="CDD" id="cd00761">
    <property type="entry name" value="Glyco_tranf_GTA_type"/>
    <property type="match status" value="1"/>
</dbReference>
<accession>A0ABU4KT16</accession>
<proteinExistence type="predicted"/>
<dbReference type="RefSeq" id="WP_066629634.1">
    <property type="nucleotide sequence ID" value="NZ_DALYTD010000022.1"/>
</dbReference>
<protein>
    <submittedName>
        <fullName evidence="1">Glycosyltransferase family 2 protein</fullName>
    </submittedName>
</protein>
<name>A0ABU4KT16_BREVE</name>
<dbReference type="EMBL" id="JAMYEC010000011">
    <property type="protein sequence ID" value="MDX2336176.1"/>
    <property type="molecule type" value="Genomic_DNA"/>
</dbReference>
<dbReference type="InterPro" id="IPR029044">
    <property type="entry name" value="Nucleotide-diphossugar_trans"/>
</dbReference>
<keyword evidence="2" id="KW-1185">Reference proteome</keyword>
<gene>
    <name evidence="1" type="ORF">NJD11_14645</name>
</gene>
<organism evidence="1 2">
    <name type="scientific">Brevundimonas vesicularis</name>
    <name type="common">Pseudomonas vesicularis</name>
    <dbReference type="NCBI Taxonomy" id="41276"/>
    <lineage>
        <taxon>Bacteria</taxon>
        <taxon>Pseudomonadati</taxon>
        <taxon>Pseudomonadota</taxon>
        <taxon>Alphaproteobacteria</taxon>
        <taxon>Caulobacterales</taxon>
        <taxon>Caulobacteraceae</taxon>
        <taxon>Brevundimonas</taxon>
    </lineage>
</organism>
<sequence>MNPSLERPLTEGRVHVRTPTYRRPELLKRALQSLQSQTWSDWVCDVFDDDPQCSGESVCSGLGDARIHYHANAPQRFASRNIDACFDRSNPHGAEFFFVLEDDNYVFDGFIAENIALSRRESVELILRNQVIDYDLTGKGREVSAFGILERTYREGRQAASDIRLGALSGIGVSNGALFWSVRAKSDLEIGMPCNASLQEYLRTLVISDDAYVALTPLAAWASNGETTTRNLGDRAGYLKRELALKRAIQRVRRRIWETTAPLDRGELLAGRKLQASPETIAENFAKALIFQATPGARPPLHRVNAILRGLLILIAGRIEPGLEAYIASKPDASTVSRAPSSTDGPPLR</sequence>
<dbReference type="SUPFAM" id="SSF53448">
    <property type="entry name" value="Nucleotide-diphospho-sugar transferases"/>
    <property type="match status" value="1"/>
</dbReference>
<reference evidence="1 2" key="1">
    <citation type="journal article" date="2023" name="FEMS Microbes">
        <title>Whole genomes of deep-sea sponge-associated bacteria exhibit high novel natural product potential.</title>
        <authorList>
            <person name="Hesketh-Best P.J."/>
            <person name="January G.G."/>
            <person name="Koch M.J."/>
            <person name="Warburton P.J."/>
            <person name="Howell K.L."/>
            <person name="Upton M."/>
        </authorList>
    </citation>
    <scope>NUCLEOTIDE SEQUENCE [LARGE SCALE GENOMIC DNA]</scope>
    <source>
        <strain evidence="1 2">PC206-O</strain>
    </source>
</reference>
<dbReference type="Gene3D" id="3.90.550.10">
    <property type="entry name" value="Spore Coat Polysaccharide Biosynthesis Protein SpsA, Chain A"/>
    <property type="match status" value="1"/>
</dbReference>
<evidence type="ECO:0000313" key="1">
    <source>
        <dbReference type="EMBL" id="MDX2336176.1"/>
    </source>
</evidence>
<evidence type="ECO:0000313" key="2">
    <source>
        <dbReference type="Proteomes" id="UP001272940"/>
    </source>
</evidence>
<dbReference type="Proteomes" id="UP001272940">
    <property type="component" value="Unassembled WGS sequence"/>
</dbReference>